<dbReference type="SUPFAM" id="SSF56601">
    <property type="entry name" value="beta-lactamase/transpeptidase-like"/>
    <property type="match status" value="1"/>
</dbReference>
<reference evidence="2 3" key="1">
    <citation type="submission" date="2016-10" db="EMBL/GenBank/DDBJ databases">
        <title>Paenibacillus species isolates.</title>
        <authorList>
            <person name="Beno S.M."/>
        </authorList>
    </citation>
    <scope>NUCLEOTIDE SEQUENCE [LARGE SCALE GENOMIC DNA]</scope>
    <source>
        <strain evidence="2 3">FSL H7-0744</strain>
    </source>
</reference>
<name>A0ABX3HGG1_PAEBO</name>
<organism evidence="2 3">
    <name type="scientific">Paenibacillus borealis</name>
    <dbReference type="NCBI Taxonomy" id="160799"/>
    <lineage>
        <taxon>Bacteria</taxon>
        <taxon>Bacillati</taxon>
        <taxon>Bacillota</taxon>
        <taxon>Bacilli</taxon>
        <taxon>Bacillales</taxon>
        <taxon>Paenibacillaceae</taxon>
        <taxon>Paenibacillus</taxon>
    </lineage>
</organism>
<evidence type="ECO:0000259" key="1">
    <source>
        <dbReference type="Pfam" id="PF00144"/>
    </source>
</evidence>
<protein>
    <recommendedName>
        <fullName evidence="1">Beta-lactamase-related domain-containing protein</fullName>
    </recommendedName>
</protein>
<proteinExistence type="predicted"/>
<dbReference type="Proteomes" id="UP000187412">
    <property type="component" value="Unassembled WGS sequence"/>
</dbReference>
<dbReference type="EMBL" id="MPTB01000011">
    <property type="protein sequence ID" value="OMD48724.1"/>
    <property type="molecule type" value="Genomic_DNA"/>
</dbReference>
<sequence>MKKLSLSSLEQAGVSACGVQRIQTAAAQMVKDNITPAQVIVAARRGIVIVHQANGTLGPEPDAAELAVDALFPLCSITKLFTATAVMMLVEQGKIGLNRPVSDYIPEFTGEGKTKVCVHHLLTHTSGLDVEVIRLNGTAKLAKEEFPASEPNQDPEIHQYLYGGYDAPLSFEPGTVMSYCGYGYELLGEIIRRTSGQAYDEFVKESIFEPLGMENTYYRVPQEARSRVVRRIPEAACAEWIETEDQLNSVSAGSGAYSTALDLAVFGQMFLNGGIYNGTRLLSPVTVKEMTRNQIPGVSSQYRDEVFPEAYWGYGWAINGTKRDGGDLFSPEAYSHWGAAGPFLCVDPVFQTVTVHFSVELDHRKPFKNMYVDYFNNTVLAAITDL</sequence>
<dbReference type="InterPro" id="IPR001466">
    <property type="entry name" value="Beta-lactam-related"/>
</dbReference>
<keyword evidence="3" id="KW-1185">Reference proteome</keyword>
<dbReference type="InterPro" id="IPR012338">
    <property type="entry name" value="Beta-lactam/transpept-like"/>
</dbReference>
<comment type="caution">
    <text evidence="2">The sequence shown here is derived from an EMBL/GenBank/DDBJ whole genome shotgun (WGS) entry which is preliminary data.</text>
</comment>
<dbReference type="RefSeq" id="WP_076110485.1">
    <property type="nucleotide sequence ID" value="NZ_MPTB01000011.1"/>
</dbReference>
<accession>A0ABX3HGG1</accession>
<dbReference type="PANTHER" id="PTHR43283:SF7">
    <property type="entry name" value="BETA-LACTAMASE-RELATED DOMAIN-CONTAINING PROTEIN"/>
    <property type="match status" value="1"/>
</dbReference>
<dbReference type="InterPro" id="IPR050789">
    <property type="entry name" value="Diverse_Enzym_Activities"/>
</dbReference>
<dbReference type="PANTHER" id="PTHR43283">
    <property type="entry name" value="BETA-LACTAMASE-RELATED"/>
    <property type="match status" value="1"/>
</dbReference>
<evidence type="ECO:0000313" key="2">
    <source>
        <dbReference type="EMBL" id="OMD48724.1"/>
    </source>
</evidence>
<evidence type="ECO:0000313" key="3">
    <source>
        <dbReference type="Proteomes" id="UP000187412"/>
    </source>
</evidence>
<feature type="domain" description="Beta-lactamase-related" evidence="1">
    <location>
        <begin position="30"/>
        <end position="354"/>
    </location>
</feature>
<dbReference type="Gene3D" id="3.40.710.10">
    <property type="entry name" value="DD-peptidase/beta-lactamase superfamily"/>
    <property type="match status" value="1"/>
</dbReference>
<gene>
    <name evidence="2" type="ORF">BSK56_10575</name>
</gene>
<dbReference type="Pfam" id="PF00144">
    <property type="entry name" value="Beta-lactamase"/>
    <property type="match status" value="1"/>
</dbReference>